<evidence type="ECO:0000313" key="5">
    <source>
        <dbReference type="Proteomes" id="UP000003586"/>
    </source>
</evidence>
<evidence type="ECO:0000259" key="3">
    <source>
        <dbReference type="Pfam" id="PF03629"/>
    </source>
</evidence>
<dbReference type="OrthoDB" id="9795554at2"/>
<sequence>MKKLSLVILSVLVLSAAASAQKALFLVAGQSNGVGQGDASLSVKNTTAPLYEYVFTGNTFCLLADPVGQEELHLQQAHTGSAWPSFAAAYHKLTKDTVIIIAAARGGSSCNYKAELPSMGTWDTVGTLPLFDSALLKTKAAIRLAKCPLNGIIWSQGERDANAINAGRLTPEEYAQTLQLLIGRFRKALGAVPFYIIQTGYYRNHPKKGFDAVRRAQVQLCNTKQQVYMVYDQTGTFEQKGWMKDDIHYNQTALNHIGVIAAQKIAAQKK</sequence>
<evidence type="ECO:0000256" key="2">
    <source>
        <dbReference type="SAM" id="SignalP"/>
    </source>
</evidence>
<organism evidence="4 5">
    <name type="scientific">Niabella soli DSM 19437</name>
    <dbReference type="NCBI Taxonomy" id="929713"/>
    <lineage>
        <taxon>Bacteria</taxon>
        <taxon>Pseudomonadati</taxon>
        <taxon>Bacteroidota</taxon>
        <taxon>Chitinophagia</taxon>
        <taxon>Chitinophagales</taxon>
        <taxon>Chitinophagaceae</taxon>
        <taxon>Niabella</taxon>
    </lineage>
</organism>
<feature type="chain" id="PRO_5004788439" description="Sialate O-acetylesterase domain-containing protein" evidence="2">
    <location>
        <begin position="21"/>
        <end position="270"/>
    </location>
</feature>
<keyword evidence="1" id="KW-0378">Hydrolase</keyword>
<dbReference type="InterPro" id="IPR005181">
    <property type="entry name" value="SASA"/>
</dbReference>
<evidence type="ECO:0000313" key="4">
    <source>
        <dbReference type="EMBL" id="AHF16037.1"/>
    </source>
</evidence>
<dbReference type="Gene3D" id="3.40.50.1110">
    <property type="entry name" value="SGNH hydrolase"/>
    <property type="match status" value="1"/>
</dbReference>
<dbReference type="AlphaFoldDB" id="W0EZ39"/>
<keyword evidence="2" id="KW-0732">Signal</keyword>
<dbReference type="RefSeq" id="WP_008586622.1">
    <property type="nucleotide sequence ID" value="NZ_CP007035.1"/>
</dbReference>
<dbReference type="InterPro" id="IPR036514">
    <property type="entry name" value="SGNH_hydro_sf"/>
</dbReference>
<dbReference type="EMBL" id="CP007035">
    <property type="protein sequence ID" value="AHF16037.1"/>
    <property type="molecule type" value="Genomic_DNA"/>
</dbReference>
<dbReference type="KEGG" id="nso:NIASO_14500"/>
<dbReference type="Pfam" id="PF03629">
    <property type="entry name" value="SASA"/>
    <property type="match status" value="1"/>
</dbReference>
<keyword evidence="5" id="KW-1185">Reference proteome</keyword>
<dbReference type="STRING" id="929713.NIASO_14500"/>
<proteinExistence type="predicted"/>
<evidence type="ECO:0000256" key="1">
    <source>
        <dbReference type="ARBA" id="ARBA00022801"/>
    </source>
</evidence>
<dbReference type="eggNOG" id="COG2755">
    <property type="taxonomic scope" value="Bacteria"/>
</dbReference>
<dbReference type="SUPFAM" id="SSF52266">
    <property type="entry name" value="SGNH hydrolase"/>
    <property type="match status" value="1"/>
</dbReference>
<dbReference type="GO" id="GO:0016788">
    <property type="term" value="F:hydrolase activity, acting on ester bonds"/>
    <property type="evidence" value="ECO:0007669"/>
    <property type="project" value="UniProtKB-ARBA"/>
</dbReference>
<dbReference type="PANTHER" id="PTHR31988">
    <property type="entry name" value="ESTERASE, PUTATIVE (DUF303)-RELATED"/>
    <property type="match status" value="1"/>
</dbReference>
<feature type="domain" description="Sialate O-acetylesterase" evidence="3">
    <location>
        <begin position="22"/>
        <end position="265"/>
    </location>
</feature>
<accession>W0EZ39</accession>
<protein>
    <recommendedName>
        <fullName evidence="3">Sialate O-acetylesterase domain-containing protein</fullName>
    </recommendedName>
</protein>
<reference evidence="4 5" key="1">
    <citation type="submission" date="2013-12" db="EMBL/GenBank/DDBJ databases">
        <authorList>
            <consortium name="DOE Joint Genome Institute"/>
            <person name="Eisen J."/>
            <person name="Huntemann M."/>
            <person name="Han J."/>
            <person name="Chen A."/>
            <person name="Kyrpides N."/>
            <person name="Mavromatis K."/>
            <person name="Markowitz V."/>
            <person name="Palaniappan K."/>
            <person name="Ivanova N."/>
            <person name="Schaumberg A."/>
            <person name="Pati A."/>
            <person name="Liolios K."/>
            <person name="Nordberg H.P."/>
            <person name="Cantor M.N."/>
            <person name="Hua S.X."/>
            <person name="Woyke T."/>
        </authorList>
    </citation>
    <scope>NUCLEOTIDE SEQUENCE [LARGE SCALE GENOMIC DNA]</scope>
    <source>
        <strain evidence="5">DSM 19437</strain>
    </source>
</reference>
<dbReference type="HOGENOM" id="CLU_093408_0_0_10"/>
<gene>
    <name evidence="4" type="ORF">NIASO_14500</name>
</gene>
<dbReference type="InterPro" id="IPR052940">
    <property type="entry name" value="Carb_Esterase_6"/>
</dbReference>
<dbReference type="Proteomes" id="UP000003586">
    <property type="component" value="Chromosome"/>
</dbReference>
<name>W0EZ39_9BACT</name>
<feature type="signal peptide" evidence="2">
    <location>
        <begin position="1"/>
        <end position="20"/>
    </location>
</feature>
<dbReference type="PANTHER" id="PTHR31988:SF19">
    <property type="entry name" value="9-O-ACETYL-N-ACETYLNEURAMINIC ACID DEACETYLASE-RELATED"/>
    <property type="match status" value="1"/>
</dbReference>